<feature type="region of interest" description="Disordered" evidence="2">
    <location>
        <begin position="649"/>
        <end position="703"/>
    </location>
</feature>
<feature type="transmembrane region" description="Helical" evidence="3">
    <location>
        <begin position="139"/>
        <end position="163"/>
    </location>
</feature>
<evidence type="ECO:0000313" key="4">
    <source>
        <dbReference type="EMBL" id="KAF1962717.1"/>
    </source>
</evidence>
<dbReference type="OrthoDB" id="2436455at2759"/>
<name>A0A6A5UNR6_9PLEO</name>
<reference evidence="4" key="1">
    <citation type="journal article" date="2020" name="Stud. Mycol.">
        <title>101 Dothideomycetes genomes: a test case for predicting lifestyles and emergence of pathogens.</title>
        <authorList>
            <person name="Haridas S."/>
            <person name="Albert R."/>
            <person name="Binder M."/>
            <person name="Bloem J."/>
            <person name="Labutti K."/>
            <person name="Salamov A."/>
            <person name="Andreopoulos B."/>
            <person name="Baker S."/>
            <person name="Barry K."/>
            <person name="Bills G."/>
            <person name="Bluhm B."/>
            <person name="Cannon C."/>
            <person name="Castanera R."/>
            <person name="Culley D."/>
            <person name="Daum C."/>
            <person name="Ezra D."/>
            <person name="Gonzalez J."/>
            <person name="Henrissat B."/>
            <person name="Kuo A."/>
            <person name="Liang C."/>
            <person name="Lipzen A."/>
            <person name="Lutzoni F."/>
            <person name="Magnuson J."/>
            <person name="Mondo S."/>
            <person name="Nolan M."/>
            <person name="Ohm R."/>
            <person name="Pangilinan J."/>
            <person name="Park H.-J."/>
            <person name="Ramirez L."/>
            <person name="Alfaro M."/>
            <person name="Sun H."/>
            <person name="Tritt A."/>
            <person name="Yoshinaga Y."/>
            <person name="Zwiers L.-H."/>
            <person name="Turgeon B."/>
            <person name="Goodwin S."/>
            <person name="Spatafora J."/>
            <person name="Crous P."/>
            <person name="Grigoriev I."/>
        </authorList>
    </citation>
    <scope>NUCLEOTIDE SEQUENCE</scope>
    <source>
        <strain evidence="4">CBS 675.92</strain>
    </source>
</reference>
<accession>A0A6A5UNR6</accession>
<organism evidence="4 5">
    <name type="scientific">Byssothecium circinans</name>
    <dbReference type="NCBI Taxonomy" id="147558"/>
    <lineage>
        <taxon>Eukaryota</taxon>
        <taxon>Fungi</taxon>
        <taxon>Dikarya</taxon>
        <taxon>Ascomycota</taxon>
        <taxon>Pezizomycotina</taxon>
        <taxon>Dothideomycetes</taxon>
        <taxon>Pleosporomycetidae</taxon>
        <taxon>Pleosporales</taxon>
        <taxon>Massarineae</taxon>
        <taxon>Massarinaceae</taxon>
        <taxon>Byssothecium</taxon>
    </lineage>
</organism>
<keyword evidence="3" id="KW-1133">Transmembrane helix</keyword>
<evidence type="ECO:0000256" key="2">
    <source>
        <dbReference type="SAM" id="MobiDB-lite"/>
    </source>
</evidence>
<sequence>MADIQAWTPTLSGLGVALSGIMAWQVFRPSGLDEEAEKRLAKQSQAKYDLYRHRQIEEEKYARGIKDATFYALEVADDVCARPGIGDLIVTAEPPPARNAPPKTYPVINRYLAFLSGLLAGLYNHLSFLFGFASRPADFTFSFIADVMLSTFLAATGVILFLGPVMLKFQSKKQAKAENADLRSLFDAIVPLVGVLQDHIFNMQNSLKNDCEFSHRFSGQRHAFLEKSVWELQERLTAALTNAPNAEQVLSLQVSLDAFEEKFKAFQEDQLPILIADDAHMTDRIEKNEKAFREEFDQVKNSNHELESEMGQFKDAQADMEREMVIVKSFNTNIEHELATVKKTNSDLQCDLDALKTFSVTMHCEMDNVKNANADLRSEIAGIKEAHTETQRNMDDMKRAIDVLRKDEESTLVKQLQDELSILKQDFMGKEQVQAAIDLAKEQIYNENRYTRAVVDQKVETLRKAIASPPAIEQIAYLKDQLSMPAVEDTAAANTMGKNPSKATTSTDTKVSDDILKKRKDLVALLRSYHTYNSALNTAFGNEIGQLADDDVEGALMAYVKIDRSALCSLQLEMSQIPGRRVNLGPQKVALQPMSIRSFGPGQMGGTPTASANLKPSGTNQQVTHPTTALAGMNPQKGRGSIGAGAVNPYVGRGNSSPGGPNQQMGRGNVNTLGPNQQTGGRNITPEGKSPPTYLWGTIPRKD</sequence>
<evidence type="ECO:0000256" key="1">
    <source>
        <dbReference type="SAM" id="Coils"/>
    </source>
</evidence>
<dbReference type="AlphaFoldDB" id="A0A6A5UNR6"/>
<dbReference type="EMBL" id="ML976978">
    <property type="protein sequence ID" value="KAF1962717.1"/>
    <property type="molecule type" value="Genomic_DNA"/>
</dbReference>
<feature type="compositionally biased region" description="Polar residues" evidence="2">
    <location>
        <begin position="654"/>
        <end position="682"/>
    </location>
</feature>
<keyword evidence="1" id="KW-0175">Coiled coil</keyword>
<proteinExistence type="predicted"/>
<gene>
    <name evidence="4" type="ORF">CC80DRAFT_588238</name>
</gene>
<evidence type="ECO:0000256" key="3">
    <source>
        <dbReference type="SAM" id="Phobius"/>
    </source>
</evidence>
<keyword evidence="3" id="KW-0812">Transmembrane</keyword>
<feature type="coiled-coil region" evidence="1">
    <location>
        <begin position="366"/>
        <end position="426"/>
    </location>
</feature>
<feature type="transmembrane region" description="Helical" evidence="3">
    <location>
        <begin position="6"/>
        <end position="27"/>
    </location>
</feature>
<evidence type="ECO:0000313" key="5">
    <source>
        <dbReference type="Proteomes" id="UP000800035"/>
    </source>
</evidence>
<dbReference type="Proteomes" id="UP000800035">
    <property type="component" value="Unassembled WGS sequence"/>
</dbReference>
<keyword evidence="5" id="KW-1185">Reference proteome</keyword>
<feature type="transmembrane region" description="Helical" evidence="3">
    <location>
        <begin position="111"/>
        <end position="133"/>
    </location>
</feature>
<feature type="coiled-coil region" evidence="1">
    <location>
        <begin position="289"/>
        <end position="323"/>
    </location>
</feature>
<protein>
    <submittedName>
        <fullName evidence="4">Uncharacterized protein</fullName>
    </submittedName>
</protein>
<keyword evidence="3" id="KW-0472">Membrane</keyword>